<evidence type="ECO:0000313" key="2">
    <source>
        <dbReference type="Proteomes" id="UP000799539"/>
    </source>
</evidence>
<accession>A0A6A6FLT2</accession>
<dbReference type="AlphaFoldDB" id="A0A6A6FLT2"/>
<keyword evidence="2" id="KW-1185">Reference proteome</keyword>
<sequence length="100" mass="10615">MMIVSSFSCISPNPPCLFLSRPRLCEETRIIAPTLDPGAPLPMRLVHGQGVGGFGYQFVIQHPNGAVAQNPGNQGSGYVVQNSCDRTTAPPFVGAFGQEL</sequence>
<organism evidence="1 2">
    <name type="scientific">Cercospora zeae-maydis SCOH1-5</name>
    <dbReference type="NCBI Taxonomy" id="717836"/>
    <lineage>
        <taxon>Eukaryota</taxon>
        <taxon>Fungi</taxon>
        <taxon>Dikarya</taxon>
        <taxon>Ascomycota</taxon>
        <taxon>Pezizomycotina</taxon>
        <taxon>Dothideomycetes</taxon>
        <taxon>Dothideomycetidae</taxon>
        <taxon>Mycosphaerellales</taxon>
        <taxon>Mycosphaerellaceae</taxon>
        <taxon>Cercospora</taxon>
    </lineage>
</organism>
<reference evidence="1" key="1">
    <citation type="journal article" date="2020" name="Stud. Mycol.">
        <title>101 Dothideomycetes genomes: a test case for predicting lifestyles and emergence of pathogens.</title>
        <authorList>
            <person name="Haridas S."/>
            <person name="Albert R."/>
            <person name="Binder M."/>
            <person name="Bloem J."/>
            <person name="Labutti K."/>
            <person name="Salamov A."/>
            <person name="Andreopoulos B."/>
            <person name="Baker S."/>
            <person name="Barry K."/>
            <person name="Bills G."/>
            <person name="Bluhm B."/>
            <person name="Cannon C."/>
            <person name="Castanera R."/>
            <person name="Culley D."/>
            <person name="Daum C."/>
            <person name="Ezra D."/>
            <person name="Gonzalez J."/>
            <person name="Henrissat B."/>
            <person name="Kuo A."/>
            <person name="Liang C."/>
            <person name="Lipzen A."/>
            <person name="Lutzoni F."/>
            <person name="Magnuson J."/>
            <person name="Mondo S."/>
            <person name="Nolan M."/>
            <person name="Ohm R."/>
            <person name="Pangilinan J."/>
            <person name="Park H.-J."/>
            <person name="Ramirez L."/>
            <person name="Alfaro M."/>
            <person name="Sun H."/>
            <person name="Tritt A."/>
            <person name="Yoshinaga Y."/>
            <person name="Zwiers L.-H."/>
            <person name="Turgeon B."/>
            <person name="Goodwin S."/>
            <person name="Spatafora J."/>
            <person name="Crous P."/>
            <person name="Grigoriev I."/>
        </authorList>
    </citation>
    <scope>NUCLEOTIDE SEQUENCE</scope>
    <source>
        <strain evidence="1">SCOH1-5</strain>
    </source>
</reference>
<gene>
    <name evidence="1" type="ORF">CERZMDRAFT_90335</name>
</gene>
<dbReference type="EMBL" id="ML992668">
    <property type="protein sequence ID" value="KAF2214419.1"/>
    <property type="molecule type" value="Genomic_DNA"/>
</dbReference>
<dbReference type="OrthoDB" id="3639622at2759"/>
<evidence type="ECO:0000313" key="1">
    <source>
        <dbReference type="EMBL" id="KAF2214419.1"/>
    </source>
</evidence>
<name>A0A6A6FLT2_9PEZI</name>
<protein>
    <submittedName>
        <fullName evidence="1">Uncharacterized protein</fullName>
    </submittedName>
</protein>
<proteinExistence type="predicted"/>
<dbReference type="Proteomes" id="UP000799539">
    <property type="component" value="Unassembled WGS sequence"/>
</dbReference>